<keyword evidence="6" id="KW-1015">Disulfide bond</keyword>
<keyword evidence="2" id="KW-1003">Cell membrane</keyword>
<evidence type="ECO:0000256" key="7">
    <source>
        <dbReference type="ARBA" id="ARBA00023180"/>
    </source>
</evidence>
<organism evidence="12 13">
    <name type="scientific">Peromyscus maniculatus bairdii</name>
    <name type="common">Prairie deer mouse</name>
    <dbReference type="NCBI Taxonomy" id="230844"/>
    <lineage>
        <taxon>Eukaryota</taxon>
        <taxon>Metazoa</taxon>
        <taxon>Chordata</taxon>
        <taxon>Craniata</taxon>
        <taxon>Vertebrata</taxon>
        <taxon>Euteleostomi</taxon>
        <taxon>Mammalia</taxon>
        <taxon>Eutheria</taxon>
        <taxon>Euarchontoglires</taxon>
        <taxon>Glires</taxon>
        <taxon>Rodentia</taxon>
        <taxon>Myomorpha</taxon>
        <taxon>Muroidea</taxon>
        <taxon>Cricetidae</taxon>
        <taxon>Neotominae</taxon>
        <taxon>Peromyscus</taxon>
    </lineage>
</organism>
<evidence type="ECO:0000256" key="8">
    <source>
        <dbReference type="ARBA" id="ARBA00038651"/>
    </source>
</evidence>
<name>A0A8C8UNI8_PERMB</name>
<evidence type="ECO:0000256" key="2">
    <source>
        <dbReference type="ARBA" id="ARBA00022475"/>
    </source>
</evidence>
<feature type="domain" description="Ig-like" evidence="11">
    <location>
        <begin position="23"/>
        <end position="134"/>
    </location>
</feature>
<keyword evidence="4" id="KW-1064">Adaptive immunity</keyword>
<feature type="signal peptide" evidence="10">
    <location>
        <begin position="1"/>
        <end position="20"/>
    </location>
</feature>
<evidence type="ECO:0000256" key="9">
    <source>
        <dbReference type="ARBA" id="ARBA00043266"/>
    </source>
</evidence>
<dbReference type="PANTHER" id="PTHR19339:SF10">
    <property type="entry name" value="IG-LIKE DOMAIN-CONTAINING PROTEIN-RELATED"/>
    <property type="match status" value="1"/>
</dbReference>
<dbReference type="InterPro" id="IPR013783">
    <property type="entry name" value="Ig-like_fold"/>
</dbReference>
<evidence type="ECO:0000313" key="13">
    <source>
        <dbReference type="Proteomes" id="UP000694547"/>
    </source>
</evidence>
<dbReference type="PANTHER" id="PTHR19339">
    <property type="entry name" value="T CELL RECEPTOR ALPHA VARIABLE 39"/>
    <property type="match status" value="1"/>
</dbReference>
<evidence type="ECO:0000256" key="10">
    <source>
        <dbReference type="SAM" id="SignalP"/>
    </source>
</evidence>
<evidence type="ECO:0000256" key="6">
    <source>
        <dbReference type="ARBA" id="ARBA00023157"/>
    </source>
</evidence>
<comment type="subcellular location">
    <subcellularLocation>
        <location evidence="1">Cell membrane</location>
    </subcellularLocation>
</comment>
<sequence>CSLLLLLLLLLLHLLSSSFSLFPSLSLRWMEQIPKLLSVLEGENFVLHCNYTVSPAGNLRWYRQDTGRGLVSLAVMTYTENKKSNGRYSASLDADAKHSTLHITASQLEDTASYICVVGAPCSTDTCSQTQNLSWRLQEGRGDRTVFLTLY</sequence>
<dbReference type="InterPro" id="IPR051896">
    <property type="entry name" value="TCR_alpha_variable"/>
</dbReference>
<keyword evidence="13" id="KW-1185">Reference proteome</keyword>
<keyword evidence="7" id="KW-0325">Glycoprotein</keyword>
<proteinExistence type="predicted"/>
<keyword evidence="9" id="KW-0391">Immunity</keyword>
<evidence type="ECO:0000256" key="4">
    <source>
        <dbReference type="ARBA" id="ARBA00023130"/>
    </source>
</evidence>
<dbReference type="SUPFAM" id="SSF48726">
    <property type="entry name" value="Immunoglobulin"/>
    <property type="match status" value="1"/>
</dbReference>
<dbReference type="InterPro" id="IPR013106">
    <property type="entry name" value="Ig_V-set"/>
</dbReference>
<keyword evidence="5" id="KW-0472">Membrane</keyword>
<dbReference type="Gene3D" id="2.60.40.10">
    <property type="entry name" value="Immunoglobulins"/>
    <property type="match status" value="1"/>
</dbReference>
<comment type="subunit">
    <text evidence="8">Alpha-beta TR is a heterodimer composed of an alpha and beta chain; disulfide-linked. The alpha-beta TR is associated with the transmembrane signaling CD3 coreceptor proteins to form the TR-CD3 (TcR or TCR). The assembly of alpha-beta TR heterodimers with CD3 occurs in the endoplasmic reticulum where a single alpha-beta TR heterodimer associates with one CD3D-CD3E heterodimer, one CD3G-CD3E heterodimer and one CD247 homodimer forming a stable octameric structure. CD3D-CD3E and CD3G-CD3E heterodimers preferentially associate with TR alpha and TR beta chains, respectively. The association of the CD247 homodimer is the last step of TcR assembly in the endoplasmic reticulum and is required for transport to the cell surface.</text>
</comment>
<dbReference type="Proteomes" id="UP000694547">
    <property type="component" value="Chromosome 9"/>
</dbReference>
<keyword evidence="9" id="KW-1279">T cell receptor</keyword>
<dbReference type="SMART" id="SM00409">
    <property type="entry name" value="IG"/>
    <property type="match status" value="1"/>
</dbReference>
<feature type="chain" id="PRO_5034801091" description="Ig-like domain-containing protein" evidence="10">
    <location>
        <begin position="21"/>
        <end position="151"/>
    </location>
</feature>
<dbReference type="InterPro" id="IPR007110">
    <property type="entry name" value="Ig-like_dom"/>
</dbReference>
<dbReference type="PROSITE" id="PS50835">
    <property type="entry name" value="IG_LIKE"/>
    <property type="match status" value="1"/>
</dbReference>
<dbReference type="GO" id="GO:0042101">
    <property type="term" value="C:T cell receptor complex"/>
    <property type="evidence" value="ECO:0007669"/>
    <property type="project" value="UniProtKB-KW"/>
</dbReference>
<dbReference type="InterPro" id="IPR036179">
    <property type="entry name" value="Ig-like_dom_sf"/>
</dbReference>
<dbReference type="SMART" id="SM00406">
    <property type="entry name" value="IGv"/>
    <property type="match status" value="1"/>
</dbReference>
<reference evidence="12" key="2">
    <citation type="submission" date="2025-08" db="UniProtKB">
        <authorList>
            <consortium name="Ensembl"/>
        </authorList>
    </citation>
    <scope>IDENTIFICATION</scope>
</reference>
<dbReference type="AlphaFoldDB" id="A0A8C8UNI8"/>
<dbReference type="Pfam" id="PF07686">
    <property type="entry name" value="V-set"/>
    <property type="match status" value="1"/>
</dbReference>
<dbReference type="InterPro" id="IPR003599">
    <property type="entry name" value="Ig_sub"/>
</dbReference>
<dbReference type="GO" id="GO:0002250">
    <property type="term" value="P:adaptive immune response"/>
    <property type="evidence" value="ECO:0007669"/>
    <property type="project" value="UniProtKB-KW"/>
</dbReference>
<keyword evidence="3 10" id="KW-0732">Signal</keyword>
<accession>A0A8C8UNI8</accession>
<evidence type="ECO:0000256" key="5">
    <source>
        <dbReference type="ARBA" id="ARBA00023136"/>
    </source>
</evidence>
<evidence type="ECO:0000256" key="3">
    <source>
        <dbReference type="ARBA" id="ARBA00022729"/>
    </source>
</evidence>
<evidence type="ECO:0000259" key="11">
    <source>
        <dbReference type="PROSITE" id="PS50835"/>
    </source>
</evidence>
<evidence type="ECO:0000256" key="1">
    <source>
        <dbReference type="ARBA" id="ARBA00004236"/>
    </source>
</evidence>
<evidence type="ECO:0000313" key="12">
    <source>
        <dbReference type="Ensembl" id="ENSPEMP00000034473.1"/>
    </source>
</evidence>
<reference evidence="12" key="3">
    <citation type="submission" date="2025-09" db="UniProtKB">
        <authorList>
            <consortium name="Ensembl"/>
        </authorList>
    </citation>
    <scope>IDENTIFICATION</scope>
</reference>
<dbReference type="Ensembl" id="ENSPEMT00000041989.1">
    <property type="protein sequence ID" value="ENSPEMP00000034473.1"/>
    <property type="gene ID" value="ENSPEMG00000031050.1"/>
</dbReference>
<protein>
    <recommendedName>
        <fullName evidence="11">Ig-like domain-containing protein</fullName>
    </recommendedName>
</protein>
<reference evidence="12 13" key="1">
    <citation type="submission" date="2018-10" db="EMBL/GenBank/DDBJ databases">
        <title>Improved assembly of the deer mouse Peromyscus maniculatus genome.</title>
        <authorList>
            <person name="Lassance J.-M."/>
            <person name="Hoekstra H.E."/>
        </authorList>
    </citation>
    <scope>NUCLEOTIDE SEQUENCE [LARGE SCALE GENOMIC DNA]</scope>
</reference>
<dbReference type="GeneTree" id="ENSGT00940000163906"/>